<keyword evidence="2" id="KW-0479">Metal-binding</keyword>
<proteinExistence type="predicted"/>
<dbReference type="GO" id="GO:0046872">
    <property type="term" value="F:metal ion binding"/>
    <property type="evidence" value="ECO:0007669"/>
    <property type="project" value="UniProtKB-KW"/>
</dbReference>
<evidence type="ECO:0000256" key="1">
    <source>
        <dbReference type="ARBA" id="ARBA00001968"/>
    </source>
</evidence>
<keyword evidence="5" id="KW-1185">Reference proteome</keyword>
<evidence type="ECO:0000256" key="2">
    <source>
        <dbReference type="ARBA" id="ARBA00022723"/>
    </source>
</evidence>
<gene>
    <name evidence="4" type="ORF">BT96DRAFT_957063</name>
</gene>
<organism evidence="4 5">
    <name type="scientific">Gymnopus androsaceus JB14</name>
    <dbReference type="NCBI Taxonomy" id="1447944"/>
    <lineage>
        <taxon>Eukaryota</taxon>
        <taxon>Fungi</taxon>
        <taxon>Dikarya</taxon>
        <taxon>Basidiomycota</taxon>
        <taxon>Agaricomycotina</taxon>
        <taxon>Agaricomycetes</taxon>
        <taxon>Agaricomycetidae</taxon>
        <taxon>Agaricales</taxon>
        <taxon>Marasmiineae</taxon>
        <taxon>Omphalotaceae</taxon>
        <taxon>Gymnopus</taxon>
    </lineage>
</organism>
<evidence type="ECO:0000313" key="5">
    <source>
        <dbReference type="Proteomes" id="UP000799118"/>
    </source>
</evidence>
<evidence type="ECO:0000259" key="3">
    <source>
        <dbReference type="Pfam" id="PF13359"/>
    </source>
</evidence>
<dbReference type="Proteomes" id="UP000799118">
    <property type="component" value="Unassembled WGS sequence"/>
</dbReference>
<accession>A0A6A4HQW1</accession>
<dbReference type="EMBL" id="ML769461">
    <property type="protein sequence ID" value="KAE9400101.1"/>
    <property type="molecule type" value="Genomic_DNA"/>
</dbReference>
<dbReference type="OrthoDB" id="78198at2759"/>
<name>A0A6A4HQW1_9AGAR</name>
<dbReference type="AlphaFoldDB" id="A0A6A4HQW1"/>
<dbReference type="Pfam" id="PF13359">
    <property type="entry name" value="DDE_Tnp_4"/>
    <property type="match status" value="1"/>
</dbReference>
<reference evidence="4" key="1">
    <citation type="journal article" date="2019" name="Environ. Microbiol.">
        <title>Fungal ecological strategies reflected in gene transcription - a case study of two litter decomposers.</title>
        <authorList>
            <person name="Barbi F."/>
            <person name="Kohler A."/>
            <person name="Barry K."/>
            <person name="Baskaran P."/>
            <person name="Daum C."/>
            <person name="Fauchery L."/>
            <person name="Ihrmark K."/>
            <person name="Kuo A."/>
            <person name="LaButti K."/>
            <person name="Lipzen A."/>
            <person name="Morin E."/>
            <person name="Grigoriev I.V."/>
            <person name="Henrissat B."/>
            <person name="Lindahl B."/>
            <person name="Martin F."/>
        </authorList>
    </citation>
    <scope>NUCLEOTIDE SEQUENCE</scope>
    <source>
        <strain evidence="4">JB14</strain>
    </source>
</reference>
<dbReference type="InterPro" id="IPR027806">
    <property type="entry name" value="HARBI1_dom"/>
</dbReference>
<feature type="domain" description="DDE Tnp4" evidence="3">
    <location>
        <begin position="35"/>
        <end position="176"/>
    </location>
</feature>
<sequence length="231" mass="26246">MYDAQIQWPEGDEFVENEALILTQHPLLEGAFGSIDGLNLPVQVSRNDETENSTYNGWLHEHFCSSGLAFGATGVIIACRLNAPGSWHDSCVAQPIYEKLHTKTPNGYYLVADTAFSQGTDHIQGCIHTPLLSYCQTAKWGMHTMQGSFGRLRVPLQITYHEWHGNLLEAYTQLFNLRTRCIGYNQIQTVYMPIWSANEQEQIWTDFKILLFGEQPKLDHIACFHLHVDGM</sequence>
<evidence type="ECO:0000313" key="4">
    <source>
        <dbReference type="EMBL" id="KAE9400101.1"/>
    </source>
</evidence>
<protein>
    <recommendedName>
        <fullName evidence="3">DDE Tnp4 domain-containing protein</fullName>
    </recommendedName>
</protein>
<comment type="cofactor">
    <cofactor evidence="1">
        <name>a divalent metal cation</name>
        <dbReference type="ChEBI" id="CHEBI:60240"/>
    </cofactor>
</comment>
<dbReference type="PANTHER" id="PTHR48471:SF1">
    <property type="entry name" value="DDE TNP4 DOMAIN-CONTAINING PROTEIN"/>
    <property type="match status" value="1"/>
</dbReference>
<dbReference type="PANTHER" id="PTHR48471">
    <property type="entry name" value="DDE TNP4 DOMAIN-CONTAINING PROTEIN"/>
    <property type="match status" value="1"/>
</dbReference>